<dbReference type="Pfam" id="PF17336">
    <property type="entry name" value="DUF5368"/>
    <property type="match status" value="1"/>
</dbReference>
<keyword evidence="1" id="KW-0472">Membrane</keyword>
<proteinExistence type="predicted"/>
<evidence type="ECO:0000313" key="3">
    <source>
        <dbReference type="Proteomes" id="UP000186098"/>
    </source>
</evidence>
<dbReference type="Proteomes" id="UP000186098">
    <property type="component" value="Unassembled WGS sequence"/>
</dbReference>
<sequence>MKELTLATLIAVFEEIYGRGLFWSLVVISGIITVAFVAVLIRDRGIASRWLVRAEITAPLGAVAAVWFVLWFTNSHLADIGGPIDWIVIAWIALAGGGGLTLLSYTAQAILGHAPRAKT</sequence>
<dbReference type="AlphaFoldDB" id="A0A1N7LUJ7"/>
<organism evidence="2 3">
    <name type="scientific">Phaeovulum vinaykumarii</name>
    <dbReference type="NCBI Taxonomy" id="407234"/>
    <lineage>
        <taxon>Bacteria</taxon>
        <taxon>Pseudomonadati</taxon>
        <taxon>Pseudomonadota</taxon>
        <taxon>Alphaproteobacteria</taxon>
        <taxon>Rhodobacterales</taxon>
        <taxon>Paracoccaceae</taxon>
        <taxon>Phaeovulum</taxon>
    </lineage>
</organism>
<gene>
    <name evidence="2" type="ORF">SAMN05421795_104129</name>
</gene>
<feature type="transmembrane region" description="Helical" evidence="1">
    <location>
        <begin position="20"/>
        <end position="41"/>
    </location>
</feature>
<name>A0A1N7LUJ7_9RHOB</name>
<dbReference type="InterPro" id="IPR035308">
    <property type="entry name" value="DUF5368"/>
</dbReference>
<protein>
    <submittedName>
        <fullName evidence="2">Uncharacterized protein</fullName>
    </submittedName>
</protein>
<evidence type="ECO:0000313" key="2">
    <source>
        <dbReference type="EMBL" id="SIS77429.1"/>
    </source>
</evidence>
<dbReference type="EMBL" id="FTOM01000004">
    <property type="protein sequence ID" value="SIS77429.1"/>
    <property type="molecule type" value="Genomic_DNA"/>
</dbReference>
<evidence type="ECO:0000256" key="1">
    <source>
        <dbReference type="SAM" id="Phobius"/>
    </source>
</evidence>
<keyword evidence="1" id="KW-0812">Transmembrane</keyword>
<dbReference type="STRING" id="407234.SAMN05421795_104129"/>
<keyword evidence="1" id="KW-1133">Transmembrane helix</keyword>
<feature type="transmembrane region" description="Helical" evidence="1">
    <location>
        <begin position="84"/>
        <end position="106"/>
    </location>
</feature>
<feature type="transmembrane region" description="Helical" evidence="1">
    <location>
        <begin position="50"/>
        <end position="72"/>
    </location>
</feature>
<keyword evidence="3" id="KW-1185">Reference proteome</keyword>
<accession>A0A1N7LUJ7</accession>
<dbReference type="OrthoDB" id="7362481at2"/>
<dbReference type="RefSeq" id="WP_076365711.1">
    <property type="nucleotide sequence ID" value="NZ_FTOM01000004.1"/>
</dbReference>
<reference evidence="3" key="1">
    <citation type="submission" date="2017-01" db="EMBL/GenBank/DDBJ databases">
        <authorList>
            <person name="Varghese N."/>
            <person name="Submissions S."/>
        </authorList>
    </citation>
    <scope>NUCLEOTIDE SEQUENCE [LARGE SCALE GENOMIC DNA]</scope>
    <source>
        <strain evidence="3">DSM 18714</strain>
    </source>
</reference>